<dbReference type="AlphaFoldDB" id="A0A162B441"/>
<gene>
    <name evidence="2" type="ORF">N473_11365</name>
</gene>
<dbReference type="Pfam" id="PF07615">
    <property type="entry name" value="Ykof"/>
    <property type="match status" value="1"/>
</dbReference>
<dbReference type="Gene3D" id="3.30.70.930">
    <property type="match status" value="1"/>
</dbReference>
<dbReference type="InterPro" id="IPR029756">
    <property type="entry name" value="MTH1187/YkoF-like"/>
</dbReference>
<protein>
    <recommendedName>
        <fullName evidence="1">Thiamin/hydroxymethyl pyrimidine-binding YkoF putative domain-containing protein</fullName>
    </recommendedName>
</protein>
<organism evidence="2 3">
    <name type="scientific">Pseudoalteromonas luteoviolacea CPMOR-1</name>
    <dbReference type="NCBI Taxonomy" id="1365248"/>
    <lineage>
        <taxon>Bacteria</taxon>
        <taxon>Pseudomonadati</taxon>
        <taxon>Pseudomonadota</taxon>
        <taxon>Gammaproteobacteria</taxon>
        <taxon>Alteromonadales</taxon>
        <taxon>Pseudoalteromonadaceae</taxon>
        <taxon>Pseudoalteromonas</taxon>
    </lineage>
</organism>
<dbReference type="EMBL" id="AUYC01000014">
    <property type="protein sequence ID" value="KZN66160.1"/>
    <property type="molecule type" value="Genomic_DNA"/>
</dbReference>
<dbReference type="RefSeq" id="WP_063366902.1">
    <property type="nucleotide sequence ID" value="NZ_AUYC01000014.1"/>
</dbReference>
<comment type="caution">
    <text evidence="2">The sequence shown here is derived from an EMBL/GenBank/DDBJ whole genome shotgun (WGS) entry which is preliminary data.</text>
</comment>
<sequence length="84" mass="9484">MQLSVEISKYPLHSDYIPFIKSFIERLNKHDGLTVITNTMSTQVFGEFDVVMSVIQAEMKASFEQFGQSVFVCKFISGDLSPEA</sequence>
<evidence type="ECO:0000259" key="1">
    <source>
        <dbReference type="Pfam" id="PF07615"/>
    </source>
</evidence>
<accession>A0A162B441</accession>
<name>A0A162B441_9GAMM</name>
<evidence type="ECO:0000313" key="3">
    <source>
        <dbReference type="Proteomes" id="UP000076486"/>
    </source>
</evidence>
<dbReference type="PATRIC" id="fig|1365248.3.peg.961"/>
<reference evidence="2 3" key="1">
    <citation type="submission" date="2013-07" db="EMBL/GenBank/DDBJ databases">
        <title>Comparative Genomic and Metabolomic Analysis of Twelve Strains of Pseudoalteromonas luteoviolacea.</title>
        <authorList>
            <person name="Vynne N.G."/>
            <person name="Mansson M."/>
            <person name="Gram L."/>
        </authorList>
    </citation>
    <scope>NUCLEOTIDE SEQUENCE [LARGE SCALE GENOMIC DNA]</scope>
    <source>
        <strain evidence="2 3">CPMOR-1</strain>
    </source>
</reference>
<dbReference type="InterPro" id="IPR011522">
    <property type="entry name" value="Thiamin/HMP-bd_put_YkoF"/>
</dbReference>
<feature type="domain" description="Thiamin/hydroxymethyl pyrimidine-binding YkoF putative" evidence="1">
    <location>
        <begin position="5"/>
        <end position="71"/>
    </location>
</feature>
<dbReference type="Proteomes" id="UP000076486">
    <property type="component" value="Unassembled WGS sequence"/>
</dbReference>
<evidence type="ECO:0000313" key="2">
    <source>
        <dbReference type="EMBL" id="KZN66160.1"/>
    </source>
</evidence>
<proteinExistence type="predicted"/>
<dbReference type="SUPFAM" id="SSF89957">
    <property type="entry name" value="MTH1187/YkoF-like"/>
    <property type="match status" value="1"/>
</dbReference>